<dbReference type="EMBL" id="JAHXZJ010001864">
    <property type="protein sequence ID" value="KAH0550318.1"/>
    <property type="molecule type" value="Genomic_DNA"/>
</dbReference>
<reference evidence="1 2" key="1">
    <citation type="journal article" date="2021" name="J. Hered.">
        <title>A chromosome-level genome assembly of the parasitoid wasp, Cotesia glomerata (Hymenoptera: Braconidae).</title>
        <authorList>
            <person name="Pinto B.J."/>
            <person name="Weis J.J."/>
            <person name="Gamble T."/>
            <person name="Ode P.J."/>
            <person name="Paul R."/>
            <person name="Zaspel J.M."/>
        </authorList>
    </citation>
    <scope>NUCLEOTIDE SEQUENCE [LARGE SCALE GENOMIC DNA]</scope>
    <source>
        <strain evidence="1">CgM1</strain>
    </source>
</reference>
<comment type="caution">
    <text evidence="1">The sequence shown here is derived from an EMBL/GenBank/DDBJ whole genome shotgun (WGS) entry which is preliminary data.</text>
</comment>
<sequence length="73" mass="8317">METKRKPLTGPGYSQGRLQGFFPYYPQVLSSELWDAIRSYLSTGEAMRAITPTLIIPDTKLKGSKTKYYKVLQ</sequence>
<protein>
    <submittedName>
        <fullName evidence="1">Uncharacterized protein</fullName>
    </submittedName>
</protein>
<organism evidence="1 2">
    <name type="scientific">Cotesia glomerata</name>
    <name type="common">Lepidopteran parasitic wasp</name>
    <name type="synonym">Apanteles glomeratus</name>
    <dbReference type="NCBI Taxonomy" id="32391"/>
    <lineage>
        <taxon>Eukaryota</taxon>
        <taxon>Metazoa</taxon>
        <taxon>Ecdysozoa</taxon>
        <taxon>Arthropoda</taxon>
        <taxon>Hexapoda</taxon>
        <taxon>Insecta</taxon>
        <taxon>Pterygota</taxon>
        <taxon>Neoptera</taxon>
        <taxon>Endopterygota</taxon>
        <taxon>Hymenoptera</taxon>
        <taxon>Apocrita</taxon>
        <taxon>Ichneumonoidea</taxon>
        <taxon>Braconidae</taxon>
        <taxon>Microgastrinae</taxon>
        <taxon>Cotesia</taxon>
    </lineage>
</organism>
<dbReference type="AlphaFoldDB" id="A0AAV7IFA1"/>
<proteinExistence type="predicted"/>
<evidence type="ECO:0000313" key="1">
    <source>
        <dbReference type="EMBL" id="KAH0550318.1"/>
    </source>
</evidence>
<name>A0AAV7IFA1_COTGL</name>
<dbReference type="Proteomes" id="UP000826195">
    <property type="component" value="Unassembled WGS sequence"/>
</dbReference>
<evidence type="ECO:0000313" key="2">
    <source>
        <dbReference type="Proteomes" id="UP000826195"/>
    </source>
</evidence>
<keyword evidence="2" id="KW-1185">Reference proteome</keyword>
<gene>
    <name evidence="1" type="ORF">KQX54_018681</name>
</gene>
<accession>A0AAV7IFA1</accession>